<dbReference type="Proteomes" id="UP000236311">
    <property type="component" value="Unassembled WGS sequence"/>
</dbReference>
<sequence length="64" mass="7178">MVPEHILQKAIAHNAVCDKLRAQGYSIQGSGNDFSKCYFTEGKAPHQKIVGYIDMKTLEIVRLD</sequence>
<dbReference type="AlphaFoldDB" id="A0A2K4ZGS1"/>
<proteinExistence type="predicted"/>
<organism evidence="1 2">
    <name type="scientific">Acetatifactor muris</name>
    <dbReference type="NCBI Taxonomy" id="879566"/>
    <lineage>
        <taxon>Bacteria</taxon>
        <taxon>Bacillati</taxon>
        <taxon>Bacillota</taxon>
        <taxon>Clostridia</taxon>
        <taxon>Lachnospirales</taxon>
        <taxon>Lachnospiraceae</taxon>
        <taxon>Acetatifactor</taxon>
    </lineage>
</organism>
<keyword evidence="2" id="KW-1185">Reference proteome</keyword>
<reference evidence="1 2" key="1">
    <citation type="submission" date="2018-01" db="EMBL/GenBank/DDBJ databases">
        <authorList>
            <person name="Gaut B.S."/>
            <person name="Morton B.R."/>
            <person name="Clegg M.T."/>
            <person name="Duvall M.R."/>
        </authorList>
    </citation>
    <scope>NUCLEOTIDE SEQUENCE [LARGE SCALE GENOMIC DNA]</scope>
    <source>
        <strain evidence="1">GP69</strain>
    </source>
</reference>
<dbReference type="RefSeq" id="WP_103239733.1">
    <property type="nucleotide sequence ID" value="NZ_JANJZD010000010.1"/>
</dbReference>
<evidence type="ECO:0000313" key="2">
    <source>
        <dbReference type="Proteomes" id="UP000236311"/>
    </source>
</evidence>
<accession>A0A2K4ZGS1</accession>
<dbReference type="EMBL" id="OFSM01000011">
    <property type="protein sequence ID" value="SOY29632.1"/>
    <property type="molecule type" value="Genomic_DNA"/>
</dbReference>
<evidence type="ECO:0000313" key="1">
    <source>
        <dbReference type="EMBL" id="SOY29632.1"/>
    </source>
</evidence>
<name>A0A2K4ZGS1_9FIRM</name>
<protein>
    <submittedName>
        <fullName evidence="1">Uncharacterized protein</fullName>
    </submittedName>
</protein>
<gene>
    <name evidence="1" type="ORF">AMURIS_02353</name>
</gene>